<feature type="transmembrane region" description="Helical" evidence="10">
    <location>
        <begin position="101"/>
        <end position="121"/>
    </location>
</feature>
<feature type="transmembrane region" description="Helical" evidence="10">
    <location>
        <begin position="12"/>
        <end position="38"/>
    </location>
</feature>
<evidence type="ECO:0000256" key="4">
    <source>
        <dbReference type="ARBA" id="ARBA00022448"/>
    </source>
</evidence>
<dbReference type="RefSeq" id="WP_345506881.1">
    <property type="nucleotide sequence ID" value="NZ_BAABIW010000010.1"/>
</dbReference>
<sequence>MSLDLGALVERVAPILVFLVSITLVAEICDLSGLFDVAAHRAARLARGRVAVLWLLVVVLAVACTILLSLDTTAVLLTPVAITVARQVGAPPLPFAMTTLWLANTASLLLPVSNLTNLLALHPFRDLQVDTFGYIRLMAPPAAAAIVATVAVLWLLHRRELTGGYTTPPPEEPHDLVLTRIAGVVCLLLAPAFVLGVQPALASLPAAAILLAATYWRAPELLRRISLPWLTVVGVCVLFLVVDAALEWGLKGWLQTVVGEGHSLQSLLRVSGIGALSANGINNLPAYLALEPTATDSSARLAALLVGVNAGPIITMWGSVATLLWAQRCRSAGLKVDARRIAGAGALCAVTVVVAATVTLAATAS</sequence>
<keyword evidence="9 10" id="KW-0472">Membrane</keyword>
<feature type="transmembrane region" description="Helical" evidence="10">
    <location>
        <begin position="50"/>
        <end position="70"/>
    </location>
</feature>
<gene>
    <name evidence="12" type="ORF">GCM10023258_15470</name>
</gene>
<keyword evidence="8 10" id="KW-1133">Transmembrane helix</keyword>
<accession>A0ABP9J879</accession>
<dbReference type="EMBL" id="BAABIW010000010">
    <property type="protein sequence ID" value="GAA5023832.1"/>
    <property type="molecule type" value="Genomic_DNA"/>
</dbReference>
<feature type="transmembrane region" description="Helical" evidence="10">
    <location>
        <begin position="176"/>
        <end position="194"/>
    </location>
</feature>
<evidence type="ECO:0000256" key="6">
    <source>
        <dbReference type="ARBA" id="ARBA00022692"/>
    </source>
</evidence>
<reference evidence="13" key="1">
    <citation type="journal article" date="2019" name="Int. J. Syst. Evol. Microbiol.">
        <title>The Global Catalogue of Microorganisms (GCM) 10K type strain sequencing project: providing services to taxonomists for standard genome sequencing and annotation.</title>
        <authorList>
            <consortium name="The Broad Institute Genomics Platform"/>
            <consortium name="The Broad Institute Genome Sequencing Center for Infectious Disease"/>
            <person name="Wu L."/>
            <person name="Ma J."/>
        </authorList>
    </citation>
    <scope>NUCLEOTIDE SEQUENCE [LARGE SCALE GENOMIC DNA]</scope>
    <source>
        <strain evidence="13">JCM 17687</strain>
    </source>
</reference>
<keyword evidence="4" id="KW-0813">Transport</keyword>
<dbReference type="PRINTS" id="PR00758">
    <property type="entry name" value="ARSENICPUMP"/>
</dbReference>
<evidence type="ECO:0000256" key="3">
    <source>
        <dbReference type="ARBA" id="ARBA00009843"/>
    </source>
</evidence>
<feature type="transmembrane region" description="Helical" evidence="10">
    <location>
        <begin position="338"/>
        <end position="362"/>
    </location>
</feature>
<dbReference type="PANTHER" id="PTHR43302">
    <property type="entry name" value="TRANSPORTER ARSB-RELATED"/>
    <property type="match status" value="1"/>
</dbReference>
<organism evidence="12 13">
    <name type="scientific">Terrabacter aeriphilus</name>
    <dbReference type="NCBI Taxonomy" id="515662"/>
    <lineage>
        <taxon>Bacteria</taxon>
        <taxon>Bacillati</taxon>
        <taxon>Actinomycetota</taxon>
        <taxon>Actinomycetes</taxon>
        <taxon>Micrococcales</taxon>
        <taxon>Intrasporangiaceae</taxon>
        <taxon>Terrabacter</taxon>
    </lineage>
</organism>
<protein>
    <submittedName>
        <fullName evidence="12">ArsB/NhaD family transporter</fullName>
    </submittedName>
</protein>
<dbReference type="InterPro" id="IPR004680">
    <property type="entry name" value="Cit_transptr-like_dom"/>
</dbReference>
<keyword evidence="5" id="KW-1003">Cell membrane</keyword>
<evidence type="ECO:0000256" key="1">
    <source>
        <dbReference type="ARBA" id="ARBA00004651"/>
    </source>
</evidence>
<evidence type="ECO:0000256" key="10">
    <source>
        <dbReference type="SAM" id="Phobius"/>
    </source>
</evidence>
<feature type="transmembrane region" description="Helical" evidence="10">
    <location>
        <begin position="302"/>
        <end position="326"/>
    </location>
</feature>
<dbReference type="InterPro" id="IPR000802">
    <property type="entry name" value="Arsenical_pump_ArsB"/>
</dbReference>
<evidence type="ECO:0000259" key="11">
    <source>
        <dbReference type="Pfam" id="PF03600"/>
    </source>
</evidence>
<evidence type="ECO:0000313" key="12">
    <source>
        <dbReference type="EMBL" id="GAA5023832.1"/>
    </source>
</evidence>
<comment type="similarity">
    <text evidence="3">Belongs to the CitM (TC 2.A.11) transporter family.</text>
</comment>
<keyword evidence="13" id="KW-1185">Reference proteome</keyword>
<comment type="caution">
    <text evidence="12">The sequence shown here is derived from an EMBL/GenBank/DDBJ whole genome shotgun (WGS) entry which is preliminary data.</text>
</comment>
<feature type="domain" description="Citrate transporter-like" evidence="11">
    <location>
        <begin position="13"/>
        <end position="298"/>
    </location>
</feature>
<name>A0ABP9J879_9MICO</name>
<evidence type="ECO:0000256" key="2">
    <source>
        <dbReference type="ARBA" id="ARBA00006433"/>
    </source>
</evidence>
<evidence type="ECO:0000313" key="13">
    <source>
        <dbReference type="Proteomes" id="UP001500427"/>
    </source>
</evidence>
<feature type="transmembrane region" description="Helical" evidence="10">
    <location>
        <begin position="133"/>
        <end position="156"/>
    </location>
</feature>
<comment type="subcellular location">
    <subcellularLocation>
        <location evidence="1">Cell membrane</location>
        <topology evidence="1">Multi-pass membrane protein</topology>
    </subcellularLocation>
</comment>
<evidence type="ECO:0000256" key="7">
    <source>
        <dbReference type="ARBA" id="ARBA00022849"/>
    </source>
</evidence>
<evidence type="ECO:0000256" key="5">
    <source>
        <dbReference type="ARBA" id="ARBA00022475"/>
    </source>
</evidence>
<keyword evidence="7" id="KW-0059">Arsenical resistance</keyword>
<dbReference type="PANTHER" id="PTHR43302:SF5">
    <property type="entry name" value="TRANSPORTER ARSB-RELATED"/>
    <property type="match status" value="1"/>
</dbReference>
<proteinExistence type="inferred from homology"/>
<feature type="transmembrane region" description="Helical" evidence="10">
    <location>
        <begin position="225"/>
        <end position="246"/>
    </location>
</feature>
<evidence type="ECO:0000256" key="9">
    <source>
        <dbReference type="ARBA" id="ARBA00023136"/>
    </source>
</evidence>
<comment type="similarity">
    <text evidence="2">Belongs to the ArsB family.</text>
</comment>
<dbReference type="Pfam" id="PF03600">
    <property type="entry name" value="CitMHS"/>
    <property type="match status" value="1"/>
</dbReference>
<evidence type="ECO:0000256" key="8">
    <source>
        <dbReference type="ARBA" id="ARBA00022989"/>
    </source>
</evidence>
<dbReference type="Proteomes" id="UP001500427">
    <property type="component" value="Unassembled WGS sequence"/>
</dbReference>
<keyword evidence="6 10" id="KW-0812">Transmembrane</keyword>